<dbReference type="Gene3D" id="3.40.50.300">
    <property type="entry name" value="P-loop containing nucleotide triphosphate hydrolases"/>
    <property type="match status" value="2"/>
</dbReference>
<dbReference type="GO" id="GO:0005524">
    <property type="term" value="F:ATP binding"/>
    <property type="evidence" value="ECO:0007669"/>
    <property type="project" value="InterPro"/>
</dbReference>
<dbReference type="STRING" id="92487.SAMN02745130_00836"/>
<dbReference type="InterPro" id="IPR006935">
    <property type="entry name" value="Helicase/UvrB_N"/>
</dbReference>
<sequence>MKIQFDSGLAYQAQAVEAILGVFEGQETTQTTFTVTSKPVFNGRGQGDLLQTAATSEYGIGNRLMLLEDELLDNVRRVQLQNGLKQTSKLDKKALNFTVEMETGTGKTYVYLRSIFELHLRYGFTKFIIVVPSIAIKEGVYKSLQITNTHFKDLYQNIRYDYFIYDSQKREQVRSFATSDYVQIMVINIDAFRKSFSDPEKETKANLIHRADDRLNGQRPIEFIRDTCPIVIIDEPQSVDRTDKAKEAIASLNPLCTLRYSATHADKHQMLYKLDAIDAFEQKLVKQIEVKSLNVQDGHNKAYLKLLSVDNRKSPITATIELDTLQKGGGVKRISKKVKAGADLLEVSGGRDLYDGYIINDIVCTPGSEYIDFTSKPDILKLGQAIGDVDEDERKRLQIRQTIEKHLNKELLLNPMGIKVLSLFFIDRVAHYRSYDAEGHVVPGKYAQWFETEYRAMVAKPKYRSLFGEIDPTAEVSKVHDGYFSADKRKKGDPDSLIRFKDSSGTTAEDESTYNLIMKDKEKLLSFDSKLRFIFSHSALREGWDNPNVFQICTLNETASTLKKRQEIGRGLRLAVNQQGERIQGFTVNTLTVMANESYEAFAAKLQQEIEDDEGIRFGFVEKHLFANIVIAEDGKEPTYLGADKSETLWENLLASGYINDKGKVQDSLKTALKAGSVNLPDTFATHADAITATLRKVAGNNLNIKNADTGQTVALNKQVYLSPEFTALWDRIKHQTTYRVNFTPENLIDTCASKLGEMIVGKTRFESIEAKLHIDRSEIAGTDVKTQTYVYDLRDYTLPDIVTYLQDATNLTRRSVIDILQRSGRLKDFKSNPQKFIEQATAIIQQAMRLALVDGIKYHKIGDGHFYAQELFESAELRGYLNDNMQAVAKCVYEHVVYDSDVEASFALGMEQSEDVKLYAKLPGWFKINTPLGTYNPDWAVLVEQDGKERLYFVVETKGMLLPDALRPVEDGKIKCGRAHFAAMENDVQFTKANGFGEFVGQW</sequence>
<protein>
    <submittedName>
        <fullName evidence="3">Type III restriction enzyme</fullName>
    </submittedName>
</protein>
<dbReference type="SUPFAM" id="SSF52540">
    <property type="entry name" value="P-loop containing nucleoside triphosphate hydrolases"/>
    <property type="match status" value="2"/>
</dbReference>
<gene>
    <name evidence="3" type="ORF">SAMN02745130_00836</name>
</gene>
<feature type="domain" description="Type III restriction enzyme C-terminal endonuclease" evidence="2">
    <location>
        <begin position="891"/>
        <end position="995"/>
    </location>
</feature>
<dbReference type="OrthoDB" id="9804145at2"/>
<dbReference type="Pfam" id="PF04851">
    <property type="entry name" value="ResIII"/>
    <property type="match status" value="1"/>
</dbReference>
<dbReference type="RefSeq" id="WP_078921331.1">
    <property type="nucleotide sequence ID" value="NZ_FUYB01000003.1"/>
</dbReference>
<accession>A0A1T4W2W1</accession>
<keyword evidence="4" id="KW-1185">Reference proteome</keyword>
<dbReference type="Proteomes" id="UP000190460">
    <property type="component" value="Unassembled WGS sequence"/>
</dbReference>
<dbReference type="EMBL" id="FUYB01000003">
    <property type="protein sequence ID" value="SKA71398.1"/>
    <property type="molecule type" value="Genomic_DNA"/>
</dbReference>
<dbReference type="GO" id="GO:0015668">
    <property type="term" value="F:type III site-specific deoxyribonuclease activity"/>
    <property type="evidence" value="ECO:0007669"/>
    <property type="project" value="InterPro"/>
</dbReference>
<dbReference type="GO" id="GO:0003677">
    <property type="term" value="F:DNA binding"/>
    <property type="evidence" value="ECO:0007669"/>
    <property type="project" value="InterPro"/>
</dbReference>
<reference evidence="3 4" key="1">
    <citation type="submission" date="2017-02" db="EMBL/GenBank/DDBJ databases">
        <authorList>
            <person name="Peterson S.W."/>
        </authorList>
    </citation>
    <scope>NUCLEOTIDE SEQUENCE [LARGE SCALE GENOMIC DNA]</scope>
    <source>
        <strain evidence="3 4">ATCC 49788</strain>
    </source>
</reference>
<evidence type="ECO:0000313" key="3">
    <source>
        <dbReference type="EMBL" id="SKA71398.1"/>
    </source>
</evidence>
<dbReference type="InterPro" id="IPR027417">
    <property type="entry name" value="P-loop_NTPase"/>
</dbReference>
<evidence type="ECO:0000313" key="4">
    <source>
        <dbReference type="Proteomes" id="UP000190460"/>
    </source>
</evidence>
<evidence type="ECO:0000259" key="2">
    <source>
        <dbReference type="Pfam" id="PF19778"/>
    </source>
</evidence>
<evidence type="ECO:0000259" key="1">
    <source>
        <dbReference type="Pfam" id="PF04851"/>
    </source>
</evidence>
<dbReference type="AlphaFoldDB" id="A0A1T4W2W1"/>
<dbReference type="Pfam" id="PF19778">
    <property type="entry name" value="RE_endonuc"/>
    <property type="match status" value="1"/>
</dbReference>
<name>A0A1T4W2W1_9GAMM</name>
<dbReference type="InterPro" id="IPR045572">
    <property type="entry name" value="RE_endonuc_C"/>
</dbReference>
<organism evidence="3 4">
    <name type="scientific">Thiothrix eikelboomii</name>
    <dbReference type="NCBI Taxonomy" id="92487"/>
    <lineage>
        <taxon>Bacteria</taxon>
        <taxon>Pseudomonadati</taxon>
        <taxon>Pseudomonadota</taxon>
        <taxon>Gammaproteobacteria</taxon>
        <taxon>Thiotrichales</taxon>
        <taxon>Thiotrichaceae</taxon>
        <taxon>Thiothrix</taxon>
    </lineage>
</organism>
<feature type="domain" description="Helicase/UvrB N-terminal" evidence="1">
    <location>
        <begin position="81"/>
        <end position="264"/>
    </location>
</feature>
<proteinExistence type="predicted"/>